<protein>
    <recommendedName>
        <fullName evidence="11">Acyl-[acyl-carrier-protein] hydrolase</fullName>
        <ecNumber evidence="11">3.1.2.-</ecNumber>
    </recommendedName>
</protein>
<evidence type="ECO:0000256" key="9">
    <source>
        <dbReference type="ARBA" id="ARBA00023098"/>
    </source>
</evidence>
<dbReference type="InterPro" id="IPR045023">
    <property type="entry name" value="FATA/B"/>
</dbReference>
<dbReference type="GO" id="GO:0009507">
    <property type="term" value="C:chloroplast"/>
    <property type="evidence" value="ECO:0007669"/>
    <property type="project" value="UniProtKB-SubCell"/>
</dbReference>
<comment type="caution">
    <text evidence="14">The sequence shown here is derived from an EMBL/GenBank/DDBJ whole genome shotgun (WGS) entry which is preliminary data.</text>
</comment>
<dbReference type="PANTHER" id="PTHR31727:SF11">
    <property type="entry name" value="ACYL-[ACYL-CARRIER-PROTEIN] HYDROLASE"/>
    <property type="match status" value="1"/>
</dbReference>
<evidence type="ECO:0000256" key="8">
    <source>
        <dbReference type="ARBA" id="ARBA00022946"/>
    </source>
</evidence>
<dbReference type="Proteomes" id="UP000467840">
    <property type="component" value="Chromosome 11"/>
</dbReference>
<evidence type="ECO:0000256" key="2">
    <source>
        <dbReference type="ARBA" id="ARBA00006500"/>
    </source>
</evidence>
<comment type="similarity">
    <text evidence="2 11">Belongs to the acyl-ACP thioesterase family.</text>
</comment>
<evidence type="ECO:0000259" key="12">
    <source>
        <dbReference type="Pfam" id="PF01643"/>
    </source>
</evidence>
<evidence type="ECO:0000256" key="4">
    <source>
        <dbReference type="ARBA" id="ARBA00022528"/>
    </source>
</evidence>
<name>A0A6A6NAU9_HEVBR</name>
<evidence type="ECO:0000259" key="13">
    <source>
        <dbReference type="Pfam" id="PF20791"/>
    </source>
</evidence>
<reference evidence="14 15" key="1">
    <citation type="journal article" date="2020" name="Mol. Plant">
        <title>The Chromosome-Based Rubber Tree Genome Provides New Insights into Spurge Genome Evolution and Rubber Biosynthesis.</title>
        <authorList>
            <person name="Liu J."/>
            <person name="Shi C."/>
            <person name="Shi C.C."/>
            <person name="Li W."/>
            <person name="Zhang Q.J."/>
            <person name="Zhang Y."/>
            <person name="Li K."/>
            <person name="Lu H.F."/>
            <person name="Shi C."/>
            <person name="Zhu S.T."/>
            <person name="Xiao Z.Y."/>
            <person name="Nan H."/>
            <person name="Yue Y."/>
            <person name="Zhu X.G."/>
            <person name="Wu Y."/>
            <person name="Hong X.N."/>
            <person name="Fan G.Y."/>
            <person name="Tong Y."/>
            <person name="Zhang D."/>
            <person name="Mao C.L."/>
            <person name="Liu Y.L."/>
            <person name="Hao S.J."/>
            <person name="Liu W.Q."/>
            <person name="Lv M.Q."/>
            <person name="Zhang H.B."/>
            <person name="Liu Y."/>
            <person name="Hu-Tang G.R."/>
            <person name="Wang J.P."/>
            <person name="Wang J.H."/>
            <person name="Sun Y.H."/>
            <person name="Ni S.B."/>
            <person name="Chen W.B."/>
            <person name="Zhang X.C."/>
            <person name="Jiao Y.N."/>
            <person name="Eichler E.E."/>
            <person name="Li G.H."/>
            <person name="Liu X."/>
            <person name="Gao L.Z."/>
        </authorList>
    </citation>
    <scope>NUCLEOTIDE SEQUENCE [LARGE SCALE GENOMIC DNA]</scope>
    <source>
        <strain evidence="15">cv. GT1</strain>
        <tissue evidence="14">Leaf</tissue>
    </source>
</reference>
<dbReference type="Gene3D" id="3.10.129.10">
    <property type="entry name" value="Hotdog Thioesterase"/>
    <property type="match status" value="1"/>
</dbReference>
<keyword evidence="7 11" id="KW-0276">Fatty acid metabolism</keyword>
<feature type="domain" description="Acyl-ACP thioesterase-like C-terminal" evidence="13">
    <location>
        <begin position="257"/>
        <end position="358"/>
    </location>
</feature>
<dbReference type="EMBL" id="JAAGAX010000002">
    <property type="protein sequence ID" value="KAF2323301.1"/>
    <property type="molecule type" value="Genomic_DNA"/>
</dbReference>
<gene>
    <name evidence="14" type="ORF">GH714_034530</name>
</gene>
<dbReference type="Pfam" id="PF20791">
    <property type="entry name" value="Acyl-ACP_TE_C"/>
    <property type="match status" value="1"/>
</dbReference>
<dbReference type="GO" id="GO:0000036">
    <property type="term" value="F:acyl carrier activity"/>
    <property type="evidence" value="ECO:0007669"/>
    <property type="project" value="TreeGrafter"/>
</dbReference>
<dbReference type="AlphaFoldDB" id="A0A6A6NAU9"/>
<evidence type="ECO:0000256" key="6">
    <source>
        <dbReference type="ARBA" id="ARBA00022801"/>
    </source>
</evidence>
<dbReference type="GO" id="GO:0016297">
    <property type="term" value="F:fatty acyl-[ACP] hydrolase activity"/>
    <property type="evidence" value="ECO:0007669"/>
    <property type="project" value="InterPro"/>
</dbReference>
<evidence type="ECO:0000256" key="11">
    <source>
        <dbReference type="RuleBase" id="RU363096"/>
    </source>
</evidence>
<keyword evidence="4 11" id="KW-0150">Chloroplast</keyword>
<comment type="function">
    <text evidence="11">Plays an essential role in chain termination during de novo fatty acid synthesis.</text>
</comment>
<keyword evidence="8" id="KW-0809">Transit peptide</keyword>
<dbReference type="EC" id="3.1.2.-" evidence="11"/>
<dbReference type="InterPro" id="IPR049427">
    <property type="entry name" value="Acyl-ACP_TE_C"/>
</dbReference>
<sequence length="371" mass="42004">MAATGSGFLLVNKHVQVQAFQKKKINQMKKFVNDEMLMASPSSRKKIISQEYGVWKKHFACVSATTTAKTQKFNSWKSNSTVASGGSGRLVQDGLVYRQSFLVRSFEIGFDRKLSLSALTNYLQDTAIDQCRVIGASADGFGSTPEMIRQDLIWVASTLQIVVDSYPSWLDVVQVDTWFYPSGQNSLSRDWIVRDGKTGNTLAHATSLWVLMNKKTRKLSKLKKEIKEELAPHFRNCDPIITKDSRKLLQLDVSTADYARTGLTPGWDQLDLNQHVNHVQYINWILENVPRSFVEHHKLSAITLEYRRECTTDSVLQSLAKIVKNGICHNNSNNVIELEHLLLLENGSEIAKGRTIWKPREIPVENASQHK</sequence>
<dbReference type="CDD" id="cd00586">
    <property type="entry name" value="4HBT"/>
    <property type="match status" value="1"/>
</dbReference>
<feature type="domain" description="Acyl-ACP thioesterase N-terminal hotdog" evidence="12">
    <location>
        <begin position="94"/>
        <end position="229"/>
    </location>
</feature>
<evidence type="ECO:0000313" key="14">
    <source>
        <dbReference type="EMBL" id="KAF2323301.1"/>
    </source>
</evidence>
<keyword evidence="10 11" id="KW-0275">Fatty acid biosynthesis</keyword>
<dbReference type="FunFam" id="3.10.129.10:FF:000014">
    <property type="entry name" value="Acyl-[acyl-carrier-protein] hydrolase"/>
    <property type="match status" value="1"/>
</dbReference>
<evidence type="ECO:0000256" key="1">
    <source>
        <dbReference type="ARBA" id="ARBA00004229"/>
    </source>
</evidence>
<keyword evidence="9 11" id="KW-0443">Lipid metabolism</keyword>
<keyword evidence="6 11" id="KW-0378">Hydrolase</keyword>
<evidence type="ECO:0000256" key="5">
    <source>
        <dbReference type="ARBA" id="ARBA00022640"/>
    </source>
</evidence>
<dbReference type="InterPro" id="IPR002864">
    <property type="entry name" value="Acyl-ACP_thioesterase_NHD"/>
</dbReference>
<keyword evidence="3 11" id="KW-0444">Lipid biosynthesis</keyword>
<evidence type="ECO:0000256" key="3">
    <source>
        <dbReference type="ARBA" id="ARBA00022516"/>
    </source>
</evidence>
<dbReference type="PANTHER" id="PTHR31727">
    <property type="entry name" value="OLEOYL-ACYL CARRIER PROTEIN THIOESTERASE 1, CHLOROPLASTIC"/>
    <property type="match status" value="1"/>
</dbReference>
<comment type="subcellular location">
    <subcellularLocation>
        <location evidence="1 11">Plastid</location>
        <location evidence="1 11">Chloroplast</location>
    </subcellularLocation>
</comment>
<proteinExistence type="inferred from homology"/>
<accession>A0A6A6NAU9</accession>
<dbReference type="InterPro" id="IPR029069">
    <property type="entry name" value="HotDog_dom_sf"/>
</dbReference>
<dbReference type="SUPFAM" id="SSF54637">
    <property type="entry name" value="Thioesterase/thiol ester dehydrase-isomerase"/>
    <property type="match status" value="2"/>
</dbReference>
<evidence type="ECO:0000256" key="10">
    <source>
        <dbReference type="ARBA" id="ARBA00023160"/>
    </source>
</evidence>
<evidence type="ECO:0000256" key="7">
    <source>
        <dbReference type="ARBA" id="ARBA00022832"/>
    </source>
</evidence>
<keyword evidence="15" id="KW-1185">Reference proteome</keyword>
<dbReference type="Pfam" id="PF01643">
    <property type="entry name" value="Acyl-ACP_TE"/>
    <property type="match status" value="1"/>
</dbReference>
<organism evidence="14 15">
    <name type="scientific">Hevea brasiliensis</name>
    <name type="common">Para rubber tree</name>
    <name type="synonym">Siphonia brasiliensis</name>
    <dbReference type="NCBI Taxonomy" id="3981"/>
    <lineage>
        <taxon>Eukaryota</taxon>
        <taxon>Viridiplantae</taxon>
        <taxon>Streptophyta</taxon>
        <taxon>Embryophyta</taxon>
        <taxon>Tracheophyta</taxon>
        <taxon>Spermatophyta</taxon>
        <taxon>Magnoliopsida</taxon>
        <taxon>eudicotyledons</taxon>
        <taxon>Gunneridae</taxon>
        <taxon>Pentapetalae</taxon>
        <taxon>rosids</taxon>
        <taxon>fabids</taxon>
        <taxon>Malpighiales</taxon>
        <taxon>Euphorbiaceae</taxon>
        <taxon>Crotonoideae</taxon>
        <taxon>Micrandreae</taxon>
        <taxon>Hevea</taxon>
    </lineage>
</organism>
<keyword evidence="5 11" id="KW-0934">Plastid</keyword>
<evidence type="ECO:0000313" key="15">
    <source>
        <dbReference type="Proteomes" id="UP000467840"/>
    </source>
</evidence>